<sequence>MPPPDRWEKYGSLGEVISGTKFVAFKVPLKKELLSTVHEKERFGPEDVIEKLKDKGKELGLVIDITYTDKYYHKGEFCRKNVEHEKIYTYGHVVPTDAVVYRFFDVVEKFIKRNNKEEMVIGVHCTHGVNRTGYIVCRYMVERLGIDPTEAMEAFKQARGHPIERQNYIDDLLTRKHNPDYVIGDHPPVLKAENANKSKKDNSDRYKPWLRHKKHDKAPSSTVEVEGDKQYQNDFQTLQLNNSHAFNESHQRGYHSYDRQNNYGGERSSGYNRQNNYGGERSSGYDRQRNYGGERSSSYDRRNNYGRERSHNDSHYHNRREELKPYHRTFKSSRSYPPMMIVHMEKIIVIQGRRDIIIILNLICIYMKTNINIYQCKM</sequence>
<feature type="compositionally biased region" description="Basic and acidic residues" evidence="3">
    <location>
        <begin position="248"/>
        <end position="258"/>
    </location>
</feature>
<organism evidence="6 7">
    <name type="scientific">Mytilus edulis</name>
    <name type="common">Blue mussel</name>
    <dbReference type="NCBI Taxonomy" id="6550"/>
    <lineage>
        <taxon>Eukaryota</taxon>
        <taxon>Metazoa</taxon>
        <taxon>Spiralia</taxon>
        <taxon>Lophotrochozoa</taxon>
        <taxon>Mollusca</taxon>
        <taxon>Bivalvia</taxon>
        <taxon>Autobranchia</taxon>
        <taxon>Pteriomorphia</taxon>
        <taxon>Mytilida</taxon>
        <taxon>Mytiloidea</taxon>
        <taxon>Mytilidae</taxon>
        <taxon>Mytilinae</taxon>
        <taxon>Mytilus</taxon>
    </lineage>
</organism>
<proteinExistence type="predicted"/>
<evidence type="ECO:0000256" key="3">
    <source>
        <dbReference type="SAM" id="MobiDB-lite"/>
    </source>
</evidence>
<dbReference type="InterPro" id="IPR016130">
    <property type="entry name" value="Tyr_Pase_AS"/>
</dbReference>
<protein>
    <submittedName>
        <fullName evidence="6">K14165</fullName>
        <ecNumber evidence="6">3.1.3.16</ecNumber>
        <ecNumber evidence="6">3.1.3.48</ecNumber>
    </submittedName>
</protein>
<dbReference type="OrthoDB" id="200924at2759"/>
<dbReference type="Pfam" id="PF00782">
    <property type="entry name" value="DSPc"/>
    <property type="match status" value="1"/>
</dbReference>
<dbReference type="Gene3D" id="3.90.190.10">
    <property type="entry name" value="Protein tyrosine phosphatase superfamily"/>
    <property type="match status" value="1"/>
</dbReference>
<feature type="region of interest" description="Disordered" evidence="3">
    <location>
        <begin position="183"/>
        <end position="228"/>
    </location>
</feature>
<evidence type="ECO:0000256" key="2">
    <source>
        <dbReference type="ARBA" id="ARBA00022912"/>
    </source>
</evidence>
<dbReference type="GO" id="GO:0004725">
    <property type="term" value="F:protein tyrosine phosphatase activity"/>
    <property type="evidence" value="ECO:0007669"/>
    <property type="project" value="UniProtKB-EC"/>
</dbReference>
<dbReference type="InterPro" id="IPR020422">
    <property type="entry name" value="TYR_PHOSPHATASE_DUAL_dom"/>
</dbReference>
<gene>
    <name evidence="6" type="ORF">MEDL_64390</name>
</gene>
<feature type="compositionally biased region" description="Basic and acidic residues" evidence="3">
    <location>
        <begin position="194"/>
        <end position="207"/>
    </location>
</feature>
<dbReference type="PROSITE" id="PS50054">
    <property type="entry name" value="TYR_PHOSPHATASE_DUAL"/>
    <property type="match status" value="1"/>
</dbReference>
<dbReference type="EC" id="3.1.3.48" evidence="6"/>
<dbReference type="EC" id="3.1.3.16" evidence="6"/>
<dbReference type="SMART" id="SM00404">
    <property type="entry name" value="PTPc_motif"/>
    <property type="match status" value="1"/>
</dbReference>
<name>A0A8S3V8M3_MYTED</name>
<feature type="domain" description="Tyrosine specific protein phosphatases" evidence="5">
    <location>
        <begin position="101"/>
        <end position="170"/>
    </location>
</feature>
<dbReference type="PROSITE" id="PS50056">
    <property type="entry name" value="TYR_PHOSPHATASE_2"/>
    <property type="match status" value="1"/>
</dbReference>
<evidence type="ECO:0000259" key="4">
    <source>
        <dbReference type="PROSITE" id="PS50054"/>
    </source>
</evidence>
<dbReference type="InterPro" id="IPR051029">
    <property type="entry name" value="mRNA_Capping_Enz/RNA_Phosphat"/>
</dbReference>
<keyword evidence="2" id="KW-0904">Protein phosphatase</keyword>
<dbReference type="InterPro" id="IPR000387">
    <property type="entry name" value="Tyr_Pase_dom"/>
</dbReference>
<keyword evidence="1 6" id="KW-0378">Hydrolase</keyword>
<dbReference type="InterPro" id="IPR029021">
    <property type="entry name" value="Prot-tyrosine_phosphatase-like"/>
</dbReference>
<feature type="compositionally biased region" description="Basic and acidic residues" evidence="3">
    <location>
        <begin position="297"/>
        <end position="320"/>
    </location>
</feature>
<dbReference type="InterPro" id="IPR003595">
    <property type="entry name" value="Tyr_Pase_cat"/>
</dbReference>
<dbReference type="Proteomes" id="UP000683360">
    <property type="component" value="Unassembled WGS sequence"/>
</dbReference>
<dbReference type="PROSITE" id="PS00383">
    <property type="entry name" value="TYR_PHOSPHATASE_1"/>
    <property type="match status" value="1"/>
</dbReference>
<feature type="region of interest" description="Disordered" evidence="3">
    <location>
        <begin position="248"/>
        <end position="320"/>
    </location>
</feature>
<dbReference type="SUPFAM" id="SSF52799">
    <property type="entry name" value="(Phosphotyrosine protein) phosphatases II"/>
    <property type="match status" value="1"/>
</dbReference>
<accession>A0A8S3V8M3</accession>
<evidence type="ECO:0000313" key="7">
    <source>
        <dbReference type="Proteomes" id="UP000683360"/>
    </source>
</evidence>
<dbReference type="AlphaFoldDB" id="A0A8S3V8M3"/>
<dbReference type="SMART" id="SM00195">
    <property type="entry name" value="DSPc"/>
    <property type="match status" value="1"/>
</dbReference>
<keyword evidence="7" id="KW-1185">Reference proteome</keyword>
<dbReference type="PANTHER" id="PTHR10367">
    <property type="entry name" value="MRNA-CAPPING ENZYME"/>
    <property type="match status" value="1"/>
</dbReference>
<evidence type="ECO:0000259" key="5">
    <source>
        <dbReference type="PROSITE" id="PS50056"/>
    </source>
</evidence>
<evidence type="ECO:0000313" key="6">
    <source>
        <dbReference type="EMBL" id="CAG2252817.1"/>
    </source>
</evidence>
<feature type="compositionally biased region" description="Polar residues" evidence="3">
    <location>
        <begin position="259"/>
        <end position="277"/>
    </location>
</feature>
<dbReference type="GO" id="GO:0004651">
    <property type="term" value="F:polynucleotide 5'-phosphatase activity"/>
    <property type="evidence" value="ECO:0007669"/>
    <property type="project" value="TreeGrafter"/>
</dbReference>
<comment type="caution">
    <text evidence="6">The sequence shown here is derived from an EMBL/GenBank/DDBJ whole genome shotgun (WGS) entry which is preliminary data.</text>
</comment>
<dbReference type="EMBL" id="CAJPWZ010003133">
    <property type="protein sequence ID" value="CAG2252817.1"/>
    <property type="molecule type" value="Genomic_DNA"/>
</dbReference>
<dbReference type="GO" id="GO:0004722">
    <property type="term" value="F:protein serine/threonine phosphatase activity"/>
    <property type="evidence" value="ECO:0007669"/>
    <property type="project" value="UniProtKB-EC"/>
</dbReference>
<dbReference type="PANTHER" id="PTHR10367:SF9">
    <property type="entry name" value="DUAL-SPECIFICITY PHOSPHATASE 11 (RNA_RNP COMPLEX 1-INTERACTING)"/>
    <property type="match status" value="1"/>
</dbReference>
<feature type="domain" description="Tyrosine-protein phosphatase" evidence="4">
    <location>
        <begin position="33"/>
        <end position="181"/>
    </location>
</feature>
<dbReference type="InterPro" id="IPR000340">
    <property type="entry name" value="Dual-sp_phosphatase_cat-dom"/>
</dbReference>
<evidence type="ECO:0000256" key="1">
    <source>
        <dbReference type="ARBA" id="ARBA00022801"/>
    </source>
</evidence>
<reference evidence="6" key="1">
    <citation type="submission" date="2021-03" db="EMBL/GenBank/DDBJ databases">
        <authorList>
            <person name="Bekaert M."/>
        </authorList>
    </citation>
    <scope>NUCLEOTIDE SEQUENCE</scope>
</reference>